<keyword evidence="2" id="KW-0004">4Fe-4S</keyword>
<feature type="transmembrane region" description="Helical" evidence="7">
    <location>
        <begin position="46"/>
        <end position="68"/>
    </location>
</feature>
<evidence type="ECO:0000256" key="5">
    <source>
        <dbReference type="ARBA" id="ARBA00023004"/>
    </source>
</evidence>
<dbReference type="InterPro" id="IPR051684">
    <property type="entry name" value="Electron_Trans/Redox"/>
</dbReference>
<dbReference type="AlphaFoldDB" id="A0A521BEW4"/>
<dbReference type="Pfam" id="PF12801">
    <property type="entry name" value="Fer4_5"/>
    <property type="match status" value="1"/>
</dbReference>
<proteinExistence type="predicted"/>
<dbReference type="Proteomes" id="UP000315971">
    <property type="component" value="Unassembled WGS sequence"/>
</dbReference>
<dbReference type="InterPro" id="IPR014116">
    <property type="entry name" value="Cyt_c_oxidase_cbb3_FixG"/>
</dbReference>
<dbReference type="RefSeq" id="WP_142601623.1">
    <property type="nucleotide sequence ID" value="NZ_FXSZ01000002.1"/>
</dbReference>
<dbReference type="InterPro" id="IPR032879">
    <property type="entry name" value="FixG_C"/>
</dbReference>
<keyword evidence="5" id="KW-0408">Iron</keyword>
<dbReference type="GO" id="GO:0046872">
    <property type="term" value="F:metal ion binding"/>
    <property type="evidence" value="ECO:0007669"/>
    <property type="project" value="UniProtKB-KW"/>
</dbReference>
<dbReference type="Pfam" id="PF13746">
    <property type="entry name" value="Fer4_18"/>
    <property type="match status" value="1"/>
</dbReference>
<dbReference type="InterPro" id="IPR013783">
    <property type="entry name" value="Ig-like_fold"/>
</dbReference>
<dbReference type="InterPro" id="IPR017896">
    <property type="entry name" value="4Fe4S_Fe-S-bd"/>
</dbReference>
<keyword evidence="4" id="KW-0249">Electron transport</keyword>
<dbReference type="Gene3D" id="3.30.70.20">
    <property type="match status" value="1"/>
</dbReference>
<dbReference type="Gene3D" id="2.60.40.10">
    <property type="entry name" value="Immunoglobulins"/>
    <property type="match status" value="1"/>
</dbReference>
<dbReference type="PROSITE" id="PS51379">
    <property type="entry name" value="4FE4S_FER_2"/>
    <property type="match status" value="1"/>
</dbReference>
<dbReference type="GO" id="GO:0005886">
    <property type="term" value="C:plasma membrane"/>
    <property type="evidence" value="ECO:0007669"/>
    <property type="project" value="TreeGrafter"/>
</dbReference>
<dbReference type="PANTHER" id="PTHR30176">
    <property type="entry name" value="FERREDOXIN-TYPE PROTEIN NAPH"/>
    <property type="match status" value="1"/>
</dbReference>
<evidence type="ECO:0000259" key="8">
    <source>
        <dbReference type="PROSITE" id="PS51379"/>
    </source>
</evidence>
<feature type="transmembrane region" description="Helical" evidence="7">
    <location>
        <begin position="162"/>
        <end position="181"/>
    </location>
</feature>
<organism evidence="9 10">
    <name type="scientific">Solitalea koreensis</name>
    <dbReference type="NCBI Taxonomy" id="543615"/>
    <lineage>
        <taxon>Bacteria</taxon>
        <taxon>Pseudomonadati</taxon>
        <taxon>Bacteroidota</taxon>
        <taxon>Sphingobacteriia</taxon>
        <taxon>Sphingobacteriales</taxon>
        <taxon>Sphingobacteriaceae</taxon>
        <taxon>Solitalea</taxon>
    </lineage>
</organism>
<feature type="domain" description="4Fe-4S ferredoxin-type" evidence="8">
    <location>
        <begin position="257"/>
        <end position="286"/>
    </location>
</feature>
<dbReference type="GO" id="GO:0051539">
    <property type="term" value="F:4 iron, 4 sulfur cluster binding"/>
    <property type="evidence" value="ECO:0007669"/>
    <property type="project" value="UniProtKB-KW"/>
</dbReference>
<accession>A0A521BEW4</accession>
<keyword evidence="7" id="KW-0472">Membrane</keyword>
<feature type="transmembrane region" description="Helical" evidence="7">
    <location>
        <begin position="335"/>
        <end position="354"/>
    </location>
</feature>
<keyword evidence="7" id="KW-1133">Transmembrane helix</keyword>
<feature type="transmembrane region" description="Helical" evidence="7">
    <location>
        <begin position="88"/>
        <end position="113"/>
    </location>
</feature>
<dbReference type="Pfam" id="PF11614">
    <property type="entry name" value="FixG_C"/>
    <property type="match status" value="1"/>
</dbReference>
<keyword evidence="7" id="KW-0812">Transmembrane</keyword>
<dbReference type="NCBIfam" id="TIGR02745">
    <property type="entry name" value="ccoG_rdxA_fixG"/>
    <property type="match status" value="1"/>
</dbReference>
<keyword evidence="3" id="KW-0479">Metal-binding</keyword>
<dbReference type="EMBL" id="FXSZ01000002">
    <property type="protein sequence ID" value="SMO45638.1"/>
    <property type="molecule type" value="Genomic_DNA"/>
</dbReference>
<evidence type="ECO:0000256" key="2">
    <source>
        <dbReference type="ARBA" id="ARBA00022485"/>
    </source>
</evidence>
<keyword evidence="1" id="KW-0813">Transport</keyword>
<evidence type="ECO:0000313" key="10">
    <source>
        <dbReference type="Proteomes" id="UP000315971"/>
    </source>
</evidence>
<keyword evidence="10" id="KW-1185">Reference proteome</keyword>
<dbReference type="PROSITE" id="PS00198">
    <property type="entry name" value="4FE4S_FER_1"/>
    <property type="match status" value="1"/>
</dbReference>
<gene>
    <name evidence="9" type="ORF">SAMN06265350_102147</name>
</gene>
<name>A0A521BEW4_9SPHI</name>
<evidence type="ECO:0000256" key="4">
    <source>
        <dbReference type="ARBA" id="ARBA00022982"/>
    </source>
</evidence>
<evidence type="ECO:0000256" key="6">
    <source>
        <dbReference type="ARBA" id="ARBA00023014"/>
    </source>
</evidence>
<sequence length="467" mass="53681">MTEHNHDRSEEFRDHIATVDEKGKRNWIYAQQPVGKYYNIRTILSVFYLLIFFLLPFIRINGKALFLFNILERRFTLFGVTFWPQDFFILGVAMLTFIVFIVFFTLVFGRVFCGWACPQTIFMEMVFRRIEYWIEGNQHQQRALNNGPLTNTKIIKKSSKHLIFFTISFLIANTFLAYIIGIENLFKIIKEPIGNHLSGFISLIIFSFIFYGVFAFMREQICVSICPYGRLQGVLLDKDSIVVAYDRIRGEKRGKFKKNEIRTLGDCIDCDQCVKVCPTGIDIRNGTQLECVNCTACIDACDFMMTSVGLPTGLIRLASENTIAKSEKYKFTGKLIGYSAILTILLCFMSFLFISRKDVQSTITRVGGMLYQEQADNRVSNLYNIKVYNKTSSEVPIEIRLENKNAEVKLIGKALNAKKEGITEGTFFIYLPKEIIKNRSTKLNVTLWSEGKKLETIKTSFLGPVSR</sequence>
<feature type="transmembrane region" description="Helical" evidence="7">
    <location>
        <begin position="193"/>
        <end position="214"/>
    </location>
</feature>
<evidence type="ECO:0000313" key="9">
    <source>
        <dbReference type="EMBL" id="SMO45638.1"/>
    </source>
</evidence>
<protein>
    <submittedName>
        <fullName evidence="9">Cytochrome c oxidase accessory protein FixG</fullName>
    </submittedName>
</protein>
<dbReference type="PANTHER" id="PTHR30176:SF3">
    <property type="entry name" value="FERREDOXIN-TYPE PROTEIN NAPH"/>
    <property type="match status" value="1"/>
</dbReference>
<dbReference type="OrthoDB" id="9811700at2"/>
<dbReference type="SUPFAM" id="SSF54862">
    <property type="entry name" value="4Fe-4S ferredoxins"/>
    <property type="match status" value="1"/>
</dbReference>
<evidence type="ECO:0000256" key="3">
    <source>
        <dbReference type="ARBA" id="ARBA00022723"/>
    </source>
</evidence>
<keyword evidence="6" id="KW-0411">Iron-sulfur</keyword>
<reference evidence="9 10" key="1">
    <citation type="submission" date="2017-05" db="EMBL/GenBank/DDBJ databases">
        <authorList>
            <person name="Varghese N."/>
            <person name="Submissions S."/>
        </authorList>
    </citation>
    <scope>NUCLEOTIDE SEQUENCE [LARGE SCALE GENOMIC DNA]</scope>
    <source>
        <strain evidence="9 10">DSM 21342</strain>
    </source>
</reference>
<evidence type="ECO:0000256" key="7">
    <source>
        <dbReference type="SAM" id="Phobius"/>
    </source>
</evidence>
<evidence type="ECO:0000256" key="1">
    <source>
        <dbReference type="ARBA" id="ARBA00022448"/>
    </source>
</evidence>
<dbReference type="InterPro" id="IPR017900">
    <property type="entry name" value="4Fe4S_Fe_S_CS"/>
</dbReference>